<reference evidence="1 2" key="1">
    <citation type="submission" date="2009-09" db="EMBL/GenBank/DDBJ databases">
        <authorList>
            <person name="Weinstock G."/>
            <person name="Sodergren E."/>
            <person name="Clifton S."/>
            <person name="Fulton L."/>
            <person name="Fulton B."/>
            <person name="Courtney L."/>
            <person name="Fronick C."/>
            <person name="Harrison M."/>
            <person name="Strong C."/>
            <person name="Farmer C."/>
            <person name="Delahaunty K."/>
            <person name="Markovic C."/>
            <person name="Hall O."/>
            <person name="Minx P."/>
            <person name="Tomlinson C."/>
            <person name="Mitreva M."/>
            <person name="Nelson J."/>
            <person name="Hou S."/>
            <person name="Wollam A."/>
            <person name="Pepin K.H."/>
            <person name="Johnson M."/>
            <person name="Bhonagiri V."/>
            <person name="Nash W.E."/>
            <person name="Warren W."/>
            <person name="Chinwalla A."/>
            <person name="Mardis E.R."/>
            <person name="Wilson R.K."/>
        </authorList>
    </citation>
    <scope>NUCLEOTIDE SEQUENCE [LARGE SCALE GENOMIC DNA]</scope>
    <source>
        <strain evidence="1 2">F0254</strain>
    </source>
</reference>
<dbReference type="eggNOG" id="COG0526">
    <property type="taxonomic scope" value="Bacteria"/>
</dbReference>
<evidence type="ECO:0000313" key="2">
    <source>
        <dbReference type="Proteomes" id="UP000006233"/>
    </source>
</evidence>
<dbReference type="InterPro" id="IPR036249">
    <property type="entry name" value="Thioredoxin-like_sf"/>
</dbReference>
<dbReference type="SUPFAM" id="SSF52833">
    <property type="entry name" value="Thioredoxin-like"/>
    <property type="match status" value="1"/>
</dbReference>
<dbReference type="Gene3D" id="3.40.30.10">
    <property type="entry name" value="Glutaredoxin"/>
    <property type="match status" value="1"/>
</dbReference>
<sequence length="176" mass="20794">MPISDTIFRENKICEVKIMGTFEDYLKFEVTEAQEDEKQLRIIEKISLSEETEKAIKSIDKDITVIAVAQVYCPDCRATVPFLKKFSDLNNKIKIDYRSRETAKEFFPDTDERIKIPTLISYVDGKYNTFWNEFPDVVRKEMDKNPENFEDIKYNFRIGKFNAEIEKELVNYLTSL</sequence>
<organism evidence="1 2">
    <name type="scientific">Leptotrichia hofstadii F0254</name>
    <dbReference type="NCBI Taxonomy" id="634994"/>
    <lineage>
        <taxon>Bacteria</taxon>
        <taxon>Fusobacteriati</taxon>
        <taxon>Fusobacteriota</taxon>
        <taxon>Fusobacteriia</taxon>
        <taxon>Fusobacteriales</taxon>
        <taxon>Leptotrichiaceae</taxon>
        <taxon>Leptotrichia</taxon>
    </lineage>
</organism>
<evidence type="ECO:0000313" key="1">
    <source>
        <dbReference type="EMBL" id="EEX73642.1"/>
    </source>
</evidence>
<protein>
    <recommendedName>
        <fullName evidence="3">Thioredoxin domain-containing protein</fullName>
    </recommendedName>
</protein>
<comment type="caution">
    <text evidence="1">The sequence shown here is derived from an EMBL/GenBank/DDBJ whole genome shotgun (WGS) entry which is preliminary data.</text>
</comment>
<dbReference type="HOGENOM" id="CLU_133126_0_0_0"/>
<gene>
    <name evidence="1" type="ORF">GCWU000323_02315</name>
</gene>
<dbReference type="EMBL" id="ACVB02000026">
    <property type="protein sequence ID" value="EEX73642.1"/>
    <property type="molecule type" value="Genomic_DNA"/>
</dbReference>
<dbReference type="Proteomes" id="UP000006233">
    <property type="component" value="Unassembled WGS sequence"/>
</dbReference>
<name>C9N0F5_9FUSO</name>
<dbReference type="AlphaFoldDB" id="C9N0F5"/>
<dbReference type="STRING" id="634994.GCWU000323_02315"/>
<proteinExistence type="predicted"/>
<dbReference type="Pfam" id="PF14595">
    <property type="entry name" value="Thioredoxin_9"/>
    <property type="match status" value="1"/>
</dbReference>
<accession>C9N0F5</accession>
<evidence type="ECO:0008006" key="3">
    <source>
        <dbReference type="Google" id="ProtNLM"/>
    </source>
</evidence>